<evidence type="ECO:0000313" key="2">
    <source>
        <dbReference type="Proteomes" id="UP001055093"/>
    </source>
</evidence>
<comment type="caution">
    <text evidence="1">The sequence shown here is derived from an EMBL/GenBank/DDBJ whole genome shotgun (WGS) entry which is preliminary data.</text>
</comment>
<reference evidence="1" key="1">
    <citation type="journal article" date="2021" name="Front. Microbiol.">
        <title>Comprehensive Comparative Genomics and Phenotyping of Methylobacterium Species.</title>
        <authorList>
            <person name="Alessa O."/>
            <person name="Ogura Y."/>
            <person name="Fujitani Y."/>
            <person name="Takami H."/>
            <person name="Hayashi T."/>
            <person name="Sahin N."/>
            <person name="Tani A."/>
        </authorList>
    </citation>
    <scope>NUCLEOTIDE SEQUENCE</scope>
    <source>
        <strain evidence="1">DSM 14458</strain>
    </source>
</reference>
<evidence type="ECO:0000313" key="1">
    <source>
        <dbReference type="EMBL" id="GJE78051.1"/>
    </source>
</evidence>
<dbReference type="Proteomes" id="UP001055093">
    <property type="component" value="Unassembled WGS sequence"/>
</dbReference>
<sequence>MPPLYPNEAQARRYLTYWQILKAGKRPGLDRATEVAAGYLPHLPPELAAELRAEFGFTA</sequence>
<organism evidence="1 2">
    <name type="scientific">Methylorubrum suomiense</name>
    <dbReference type="NCBI Taxonomy" id="144191"/>
    <lineage>
        <taxon>Bacteria</taxon>
        <taxon>Pseudomonadati</taxon>
        <taxon>Pseudomonadota</taxon>
        <taxon>Alphaproteobacteria</taxon>
        <taxon>Hyphomicrobiales</taxon>
        <taxon>Methylobacteriaceae</taxon>
        <taxon>Methylorubrum</taxon>
    </lineage>
</organism>
<protein>
    <submittedName>
        <fullName evidence="1">Uncharacterized protein</fullName>
    </submittedName>
</protein>
<dbReference type="EMBL" id="BPRE01000020">
    <property type="protein sequence ID" value="GJE78051.1"/>
    <property type="molecule type" value="Genomic_DNA"/>
</dbReference>
<dbReference type="RefSeq" id="WP_238308634.1">
    <property type="nucleotide sequence ID" value="NZ_BPRE01000020.1"/>
</dbReference>
<accession>A0ABQ4V0Y4</accession>
<proteinExistence type="predicted"/>
<reference evidence="1" key="2">
    <citation type="submission" date="2021-08" db="EMBL/GenBank/DDBJ databases">
        <authorList>
            <person name="Tani A."/>
            <person name="Ola A."/>
            <person name="Ogura Y."/>
            <person name="Katsura K."/>
            <person name="Hayashi T."/>
        </authorList>
    </citation>
    <scope>NUCLEOTIDE SEQUENCE</scope>
    <source>
        <strain evidence="1">DSM 14458</strain>
    </source>
</reference>
<gene>
    <name evidence="1" type="ORF">BGCPKDLD_4662</name>
</gene>
<keyword evidence="2" id="KW-1185">Reference proteome</keyword>
<name>A0ABQ4V0Y4_9HYPH</name>